<dbReference type="Gene3D" id="1.20.120.1630">
    <property type="match status" value="1"/>
</dbReference>
<sequence>MQRLAEVRLSARNRLRTGDGVPSSPSTYPAMVAAHVALFVTALWPRRPGNVPAPVEGGALAGLAAAVCLRLSVIHTLGESWNVTAHVSPTTRVITSGPYRWLRHPNYTAVALEFVCLPVAVGAIREAVWLSFADAMVLWPRIRAEEALLDRLPGYREAFYGVPRFVPRRGRRSQKPQSDSQSLGVSFPKPQ</sequence>
<feature type="compositionally biased region" description="Polar residues" evidence="5">
    <location>
        <begin position="175"/>
        <end position="184"/>
    </location>
</feature>
<accession>A0A934JTU6</accession>
<dbReference type="Pfam" id="PF04140">
    <property type="entry name" value="ICMT"/>
    <property type="match status" value="1"/>
</dbReference>
<evidence type="ECO:0000256" key="5">
    <source>
        <dbReference type="SAM" id="MobiDB-lite"/>
    </source>
</evidence>
<reference evidence="6 7" key="1">
    <citation type="submission" date="2020-10" db="EMBL/GenBank/DDBJ databases">
        <title>Ca. Dormibacterota MAGs.</title>
        <authorList>
            <person name="Montgomery K."/>
        </authorList>
    </citation>
    <scope>NUCLEOTIDE SEQUENCE [LARGE SCALE GENOMIC DNA]</scope>
    <source>
        <strain evidence="6">SC8812_S17_18</strain>
    </source>
</reference>
<dbReference type="PANTHER" id="PTHR43847:SF1">
    <property type="entry name" value="BLL3993 PROTEIN"/>
    <property type="match status" value="1"/>
</dbReference>
<protein>
    <recommendedName>
        <fullName evidence="8">Isoprenylcysteine carboxylmethyltransferase family protein</fullName>
    </recommendedName>
</protein>
<proteinExistence type="predicted"/>
<dbReference type="InterPro" id="IPR007269">
    <property type="entry name" value="ICMT_MeTrfase"/>
</dbReference>
<dbReference type="AlphaFoldDB" id="A0A934JTU6"/>
<dbReference type="PANTHER" id="PTHR43847">
    <property type="entry name" value="BLL3993 PROTEIN"/>
    <property type="match status" value="1"/>
</dbReference>
<gene>
    <name evidence="6" type="ORF">JF886_12215</name>
</gene>
<evidence type="ECO:0008006" key="8">
    <source>
        <dbReference type="Google" id="ProtNLM"/>
    </source>
</evidence>
<evidence type="ECO:0000313" key="6">
    <source>
        <dbReference type="EMBL" id="MBJ7595601.1"/>
    </source>
</evidence>
<organism evidence="6 7">
    <name type="scientific">Candidatus Aeolococcus gillhamiae</name>
    <dbReference type="NCBI Taxonomy" id="3127015"/>
    <lineage>
        <taxon>Bacteria</taxon>
        <taxon>Bacillati</taxon>
        <taxon>Candidatus Dormiibacterota</taxon>
        <taxon>Candidatus Dormibacteria</taxon>
        <taxon>Candidatus Aeolococcales</taxon>
        <taxon>Candidatus Aeolococcaceae</taxon>
        <taxon>Candidatus Aeolococcus</taxon>
    </lineage>
</organism>
<comment type="subcellular location">
    <subcellularLocation>
        <location evidence="1">Membrane</location>
        <topology evidence="1">Multi-pass membrane protein</topology>
    </subcellularLocation>
</comment>
<keyword evidence="4" id="KW-0472">Membrane</keyword>
<evidence type="ECO:0000256" key="4">
    <source>
        <dbReference type="ARBA" id="ARBA00023136"/>
    </source>
</evidence>
<comment type="caution">
    <text evidence="6">The sequence shown here is derived from an EMBL/GenBank/DDBJ whole genome shotgun (WGS) entry which is preliminary data.</text>
</comment>
<feature type="region of interest" description="Disordered" evidence="5">
    <location>
        <begin position="168"/>
        <end position="191"/>
    </location>
</feature>
<evidence type="ECO:0000256" key="3">
    <source>
        <dbReference type="ARBA" id="ARBA00022989"/>
    </source>
</evidence>
<name>A0A934JTU6_9BACT</name>
<dbReference type="GO" id="GO:0016020">
    <property type="term" value="C:membrane"/>
    <property type="evidence" value="ECO:0007669"/>
    <property type="project" value="UniProtKB-SubCell"/>
</dbReference>
<dbReference type="GO" id="GO:0004671">
    <property type="term" value="F:protein C-terminal S-isoprenylcysteine carboxyl O-methyltransferase activity"/>
    <property type="evidence" value="ECO:0007669"/>
    <property type="project" value="InterPro"/>
</dbReference>
<evidence type="ECO:0000313" key="7">
    <source>
        <dbReference type="Proteomes" id="UP000606991"/>
    </source>
</evidence>
<dbReference type="EMBL" id="JAEKNS010000125">
    <property type="protein sequence ID" value="MBJ7595601.1"/>
    <property type="molecule type" value="Genomic_DNA"/>
</dbReference>
<keyword evidence="3" id="KW-1133">Transmembrane helix</keyword>
<keyword evidence="2" id="KW-0812">Transmembrane</keyword>
<evidence type="ECO:0000256" key="1">
    <source>
        <dbReference type="ARBA" id="ARBA00004141"/>
    </source>
</evidence>
<dbReference type="RefSeq" id="WP_337312855.1">
    <property type="nucleotide sequence ID" value="NZ_JAEKNS010000125.1"/>
</dbReference>
<dbReference type="Proteomes" id="UP000606991">
    <property type="component" value="Unassembled WGS sequence"/>
</dbReference>
<evidence type="ECO:0000256" key="2">
    <source>
        <dbReference type="ARBA" id="ARBA00022692"/>
    </source>
</evidence>
<dbReference type="InterPro" id="IPR052527">
    <property type="entry name" value="Metal_cation-efflux_comp"/>
</dbReference>